<dbReference type="GO" id="GO:0016853">
    <property type="term" value="F:isomerase activity"/>
    <property type="evidence" value="ECO:0007669"/>
    <property type="project" value="UniProtKB-KW"/>
</dbReference>
<dbReference type="PIRSF" id="PIRSF001467">
    <property type="entry name" value="Peptidylpro_ismrse"/>
    <property type="match status" value="1"/>
</dbReference>
<evidence type="ECO:0000256" key="2">
    <source>
        <dbReference type="ARBA" id="ARBA00007365"/>
    </source>
</evidence>
<evidence type="ECO:0000313" key="7">
    <source>
        <dbReference type="EMBL" id="WXB14724.1"/>
    </source>
</evidence>
<keyword evidence="3 5" id="KW-0697">Rotamase</keyword>
<sequence>MPQAQFHPIEVPGSGKLYARFVTSEGNIVVELEEERAPNTVKNFVGLATGKQEWQHPGDGTPQKGVPLYDGTIFHRVIPEFMIQGGDPLGKGIGGPGYKFKDEFHPQLRHNKPGILSMANSGPTTNGSQFFITEIPTPWLDDKHSVFGHTVAGLDLVKKITHLPRGRNDKPNTDVVLTRVEIFRSDSVPTS</sequence>
<dbReference type="EC" id="5.2.1.8" evidence="5"/>
<keyword evidence="4 5" id="KW-0413">Isomerase</keyword>
<dbReference type="PROSITE" id="PS00170">
    <property type="entry name" value="CSA_PPIASE_1"/>
    <property type="match status" value="1"/>
</dbReference>
<proteinExistence type="inferred from homology"/>
<keyword evidence="8" id="KW-1185">Reference proteome</keyword>
<dbReference type="SUPFAM" id="SSF50891">
    <property type="entry name" value="Cyclophilin-like"/>
    <property type="match status" value="1"/>
</dbReference>
<dbReference type="InterPro" id="IPR002130">
    <property type="entry name" value="Cyclophilin-type_PPIase_dom"/>
</dbReference>
<evidence type="ECO:0000259" key="6">
    <source>
        <dbReference type="PROSITE" id="PS50072"/>
    </source>
</evidence>
<dbReference type="InterPro" id="IPR044666">
    <property type="entry name" value="Cyclophilin_A-like"/>
</dbReference>
<feature type="domain" description="PPIase cyclophilin-type" evidence="6">
    <location>
        <begin position="26"/>
        <end position="182"/>
    </location>
</feature>
<evidence type="ECO:0000256" key="1">
    <source>
        <dbReference type="ARBA" id="ARBA00002388"/>
    </source>
</evidence>
<evidence type="ECO:0000256" key="3">
    <source>
        <dbReference type="ARBA" id="ARBA00023110"/>
    </source>
</evidence>
<protein>
    <recommendedName>
        <fullName evidence="5">Peptidyl-prolyl cis-trans isomerase</fullName>
        <shortName evidence="5">PPIase</shortName>
        <ecNumber evidence="5">5.2.1.8</ecNumber>
    </recommendedName>
</protein>
<dbReference type="Gene3D" id="2.40.100.10">
    <property type="entry name" value="Cyclophilin-like"/>
    <property type="match status" value="1"/>
</dbReference>
<dbReference type="CDD" id="cd00317">
    <property type="entry name" value="cyclophilin"/>
    <property type="match status" value="1"/>
</dbReference>
<comment type="catalytic activity">
    <reaction evidence="5">
        <text>[protein]-peptidylproline (omega=180) = [protein]-peptidylproline (omega=0)</text>
        <dbReference type="Rhea" id="RHEA:16237"/>
        <dbReference type="Rhea" id="RHEA-COMP:10747"/>
        <dbReference type="Rhea" id="RHEA-COMP:10748"/>
        <dbReference type="ChEBI" id="CHEBI:83833"/>
        <dbReference type="ChEBI" id="CHEBI:83834"/>
        <dbReference type="EC" id="5.2.1.8"/>
    </reaction>
</comment>
<dbReference type="Proteomes" id="UP001370348">
    <property type="component" value="Chromosome"/>
</dbReference>
<reference evidence="7 8" key="1">
    <citation type="submission" date="2021-12" db="EMBL/GenBank/DDBJ databases">
        <title>Discovery of the Pendulisporaceae a myxobacterial family with distinct sporulation behavior and unique specialized metabolism.</title>
        <authorList>
            <person name="Garcia R."/>
            <person name="Popoff A."/>
            <person name="Bader C.D."/>
            <person name="Loehr J."/>
            <person name="Walesch S."/>
            <person name="Walt C."/>
            <person name="Boldt J."/>
            <person name="Bunk B."/>
            <person name="Haeckl F.J.F.P.J."/>
            <person name="Gunesch A.P."/>
            <person name="Birkelbach J."/>
            <person name="Nuebel U."/>
            <person name="Pietschmann T."/>
            <person name="Bach T."/>
            <person name="Mueller R."/>
        </authorList>
    </citation>
    <scope>NUCLEOTIDE SEQUENCE [LARGE SCALE GENOMIC DNA]</scope>
    <source>
        <strain evidence="7 8">MSr11954</strain>
    </source>
</reference>
<evidence type="ECO:0000256" key="4">
    <source>
        <dbReference type="ARBA" id="ARBA00023235"/>
    </source>
</evidence>
<dbReference type="PRINTS" id="PR00153">
    <property type="entry name" value="CSAPPISMRASE"/>
</dbReference>
<organism evidence="7 8">
    <name type="scientific">Pendulispora albinea</name>
    <dbReference type="NCBI Taxonomy" id="2741071"/>
    <lineage>
        <taxon>Bacteria</taxon>
        <taxon>Pseudomonadati</taxon>
        <taxon>Myxococcota</taxon>
        <taxon>Myxococcia</taxon>
        <taxon>Myxococcales</taxon>
        <taxon>Sorangiineae</taxon>
        <taxon>Pendulisporaceae</taxon>
        <taxon>Pendulispora</taxon>
    </lineage>
</organism>
<comment type="function">
    <text evidence="1 5">PPIases accelerate the folding of proteins. It catalyzes the cis-trans isomerization of proline imidic peptide bonds in oligopeptides.</text>
</comment>
<accession>A0ABZ2LUX0</accession>
<gene>
    <name evidence="7" type="ORF">LZC94_43735</name>
</gene>
<dbReference type="PANTHER" id="PTHR45625">
    <property type="entry name" value="PEPTIDYL-PROLYL CIS-TRANS ISOMERASE-RELATED"/>
    <property type="match status" value="1"/>
</dbReference>
<dbReference type="InterPro" id="IPR029000">
    <property type="entry name" value="Cyclophilin-like_dom_sf"/>
</dbReference>
<evidence type="ECO:0000313" key="8">
    <source>
        <dbReference type="Proteomes" id="UP001370348"/>
    </source>
</evidence>
<dbReference type="PANTHER" id="PTHR45625:SF4">
    <property type="entry name" value="PEPTIDYLPROLYL ISOMERASE DOMAIN AND WD REPEAT-CONTAINING PROTEIN 1"/>
    <property type="match status" value="1"/>
</dbReference>
<dbReference type="InterPro" id="IPR024936">
    <property type="entry name" value="Cyclophilin-type_PPIase"/>
</dbReference>
<dbReference type="Pfam" id="PF00160">
    <property type="entry name" value="Pro_isomerase"/>
    <property type="match status" value="1"/>
</dbReference>
<dbReference type="RefSeq" id="WP_394824349.1">
    <property type="nucleotide sequence ID" value="NZ_CP089984.1"/>
</dbReference>
<evidence type="ECO:0000256" key="5">
    <source>
        <dbReference type="RuleBase" id="RU363019"/>
    </source>
</evidence>
<dbReference type="PROSITE" id="PS50072">
    <property type="entry name" value="CSA_PPIASE_2"/>
    <property type="match status" value="1"/>
</dbReference>
<name>A0ABZ2LUX0_9BACT</name>
<comment type="similarity">
    <text evidence="2 5">Belongs to the cyclophilin-type PPIase family.</text>
</comment>
<dbReference type="EMBL" id="CP089984">
    <property type="protein sequence ID" value="WXB14724.1"/>
    <property type="molecule type" value="Genomic_DNA"/>
</dbReference>
<dbReference type="InterPro" id="IPR020892">
    <property type="entry name" value="Cyclophilin-type_PPIase_CS"/>
</dbReference>